<gene>
    <name evidence="3" type="ORF">GGD88_002480</name>
</gene>
<keyword evidence="4" id="KW-1185">Reference proteome</keyword>
<keyword evidence="3" id="KW-0645">Protease</keyword>
<keyword evidence="3" id="KW-0378">Hydrolase</keyword>
<organism evidence="3 4">
    <name type="scientific">Roseospira goensis</name>
    <dbReference type="NCBI Taxonomy" id="391922"/>
    <lineage>
        <taxon>Bacteria</taxon>
        <taxon>Pseudomonadati</taxon>
        <taxon>Pseudomonadota</taxon>
        <taxon>Alphaproteobacteria</taxon>
        <taxon>Rhodospirillales</taxon>
        <taxon>Rhodospirillaceae</taxon>
        <taxon>Roseospira</taxon>
    </lineage>
</organism>
<feature type="region of interest" description="Disordered" evidence="1">
    <location>
        <begin position="299"/>
        <end position="322"/>
    </location>
</feature>
<dbReference type="InterPro" id="IPR002931">
    <property type="entry name" value="Transglutaminase-like"/>
</dbReference>
<dbReference type="RefSeq" id="WP_184435855.1">
    <property type="nucleotide sequence ID" value="NZ_JACIGI010000020.1"/>
</dbReference>
<comment type="caution">
    <text evidence="3">The sequence shown here is derived from an EMBL/GenBank/DDBJ whole genome shotgun (WGS) entry which is preliminary data.</text>
</comment>
<dbReference type="Proteomes" id="UP000555728">
    <property type="component" value="Unassembled WGS sequence"/>
</dbReference>
<dbReference type="GO" id="GO:0006508">
    <property type="term" value="P:proteolysis"/>
    <property type="evidence" value="ECO:0007669"/>
    <property type="project" value="UniProtKB-KW"/>
</dbReference>
<reference evidence="3 4" key="1">
    <citation type="submission" date="2020-08" db="EMBL/GenBank/DDBJ databases">
        <title>Genome sequencing of Purple Non-Sulfur Bacteria from various extreme environments.</title>
        <authorList>
            <person name="Mayer M."/>
        </authorList>
    </citation>
    <scope>NUCLEOTIDE SEQUENCE [LARGE SCALE GENOMIC DNA]</scope>
    <source>
        <strain evidence="3 4">JA135</strain>
    </source>
</reference>
<evidence type="ECO:0000256" key="1">
    <source>
        <dbReference type="SAM" id="MobiDB-lite"/>
    </source>
</evidence>
<dbReference type="PANTHER" id="PTHR33490:SF7">
    <property type="entry name" value="BLR2979 PROTEIN"/>
    <property type="match status" value="1"/>
</dbReference>
<protein>
    <submittedName>
        <fullName evidence="3">Transglutaminase-like putative cysteine protease</fullName>
    </submittedName>
</protein>
<dbReference type="InterPro" id="IPR013589">
    <property type="entry name" value="Bac_transglu_N"/>
</dbReference>
<evidence type="ECO:0000313" key="4">
    <source>
        <dbReference type="Proteomes" id="UP000555728"/>
    </source>
</evidence>
<dbReference type="SUPFAM" id="SSF54001">
    <property type="entry name" value="Cysteine proteinases"/>
    <property type="match status" value="1"/>
</dbReference>
<sequence length="322" mass="34691">MSTPRPMDYRVRHVTVYDYATPVTISHHAGRLRPRHFDTQKVHDSALHIAPVPSHRRERRDFFGNTLTTFTLAEPYRALTVTATSHVSVQPPRLPEAIHTPPWEQVADRLAGGLGADVVDAGQYAFDSPLVAASADLRDFAAPSFPPGRPILSGVRDLCHRVHTAFAYDPAATTIATPLALVMRERRGVCQDFAHVMIGALRSLGLAARYVSGYVLTRMPGDGDRLEGGDASHAWLSVFVPVDGAPNGGWIDVDPTNDKLVTHEHVVVAWGRDFDDVSPIKGVMLGGGNAAPSVSVDVTPLNPDGSVMRDPPPGGGGPMTDR</sequence>
<dbReference type="PANTHER" id="PTHR33490">
    <property type="entry name" value="BLR5614 PROTEIN-RELATED"/>
    <property type="match status" value="1"/>
</dbReference>
<evidence type="ECO:0000313" key="3">
    <source>
        <dbReference type="EMBL" id="MBB4286743.1"/>
    </source>
</evidence>
<feature type="domain" description="Transglutaminase-like" evidence="2">
    <location>
        <begin position="182"/>
        <end position="257"/>
    </location>
</feature>
<dbReference type="Pfam" id="PF01841">
    <property type="entry name" value="Transglut_core"/>
    <property type="match status" value="1"/>
</dbReference>
<dbReference type="Gene3D" id="3.10.620.30">
    <property type="match status" value="1"/>
</dbReference>
<name>A0A7W6S0R0_9PROT</name>
<dbReference type="GO" id="GO:0008233">
    <property type="term" value="F:peptidase activity"/>
    <property type="evidence" value="ECO:0007669"/>
    <property type="project" value="UniProtKB-KW"/>
</dbReference>
<dbReference type="EMBL" id="JACIGI010000020">
    <property type="protein sequence ID" value="MBB4286743.1"/>
    <property type="molecule type" value="Genomic_DNA"/>
</dbReference>
<proteinExistence type="predicted"/>
<dbReference type="Pfam" id="PF08379">
    <property type="entry name" value="Bact_transglu_N"/>
    <property type="match status" value="1"/>
</dbReference>
<dbReference type="SMART" id="SM00460">
    <property type="entry name" value="TGc"/>
    <property type="match status" value="1"/>
</dbReference>
<dbReference type="AlphaFoldDB" id="A0A7W6S0R0"/>
<dbReference type="InterPro" id="IPR038765">
    <property type="entry name" value="Papain-like_cys_pep_sf"/>
</dbReference>
<accession>A0A7W6S0R0</accession>
<evidence type="ECO:0000259" key="2">
    <source>
        <dbReference type="SMART" id="SM00460"/>
    </source>
</evidence>